<gene>
    <name evidence="1" type="ORF">F4821DRAFT_270986</name>
</gene>
<accession>A0ACC0CWE6</accession>
<evidence type="ECO:0000313" key="2">
    <source>
        <dbReference type="Proteomes" id="UP001497680"/>
    </source>
</evidence>
<dbReference type="EMBL" id="MU394333">
    <property type="protein sequence ID" value="KAI6084769.1"/>
    <property type="molecule type" value="Genomic_DNA"/>
</dbReference>
<name>A0ACC0CWE6_9PEZI</name>
<dbReference type="Proteomes" id="UP001497680">
    <property type="component" value="Unassembled WGS sequence"/>
</dbReference>
<keyword evidence="2" id="KW-1185">Reference proteome</keyword>
<comment type="caution">
    <text evidence="1">The sequence shown here is derived from an EMBL/GenBank/DDBJ whole genome shotgun (WGS) entry which is preliminary data.</text>
</comment>
<evidence type="ECO:0000313" key="1">
    <source>
        <dbReference type="EMBL" id="KAI6084769.1"/>
    </source>
</evidence>
<protein>
    <submittedName>
        <fullName evidence="1">Transcriptional regulatory protein GAL4</fullName>
    </submittedName>
</protein>
<proteinExistence type="predicted"/>
<sequence length="677" mass="75249">MDPAITDALSDGPQSPIPSRAAARRPRVARACIACQQKKQKCDGGSPACRNCIKANRSCISHDPSTNRRHPRNYVDSLEQHNASLEQHVAFLEGALRKLHPNLDVDNLTSRAIESIAADSAVTRWEEDVSDMTGRSAGSPSFPQGGYRDDLSNLDLLCLRAAGGDPHYFGSSSDFSLTKLFSATLRGVQAQGPGLTMGGVSNSTVLSRPLPTPKQLPERSVLVQLTTAYFDQVHPQFPLLHRPTYLEWEEEVLRAREKGELPNPTHLFFVYAVAAVGAITNAASGDALHEGLYASAETLFEHVMRLNSLESIQAILCCAMYSIRSPVGVSVWTLSGLALRQCIELGLHRKIPWSKVEHNVLKSQMRRRVFWCSYNLDRAVAITLGRPVGINDSDIDVEYPLDIDDENITVSCLLAEPRTSSAQPVTTLSSSIHTIRARQIWGRIQCLMYPQIGSESTPEMRSMIIQSFRDELKDWLNTAPDQLSSNKAHNNAFGCHEWFELMYHHSILLLHRHILVSFQQAPNEDGARDPAFLECAQAAERICMLYRQLYITQRLNDTWGALHVLFLGAITFLYCLWASPETRATYRSDKVSATCTSCMVVLAVMAERWAVVRPYRDTFDMLASATQTMFAESQVNPSMHALPALSSGHDQLSNNLIDMAELGMCSSIEDLLSMMIQ</sequence>
<reference evidence="1 2" key="1">
    <citation type="journal article" date="2022" name="New Phytol.">
        <title>Ecological generalism drives hyperdiversity of secondary metabolite gene clusters in xylarialean endophytes.</title>
        <authorList>
            <person name="Franco M.E.E."/>
            <person name="Wisecaver J.H."/>
            <person name="Arnold A.E."/>
            <person name="Ju Y.M."/>
            <person name="Slot J.C."/>
            <person name="Ahrendt S."/>
            <person name="Moore L.P."/>
            <person name="Eastman K.E."/>
            <person name="Scott K."/>
            <person name="Konkel Z."/>
            <person name="Mondo S.J."/>
            <person name="Kuo A."/>
            <person name="Hayes R.D."/>
            <person name="Haridas S."/>
            <person name="Andreopoulos B."/>
            <person name="Riley R."/>
            <person name="LaButti K."/>
            <person name="Pangilinan J."/>
            <person name="Lipzen A."/>
            <person name="Amirebrahimi M."/>
            <person name="Yan J."/>
            <person name="Adam C."/>
            <person name="Keymanesh K."/>
            <person name="Ng V."/>
            <person name="Louie K."/>
            <person name="Northen T."/>
            <person name="Drula E."/>
            <person name="Henrissat B."/>
            <person name="Hsieh H.M."/>
            <person name="Youens-Clark K."/>
            <person name="Lutzoni F."/>
            <person name="Miadlikowska J."/>
            <person name="Eastwood D.C."/>
            <person name="Hamelin R.C."/>
            <person name="Grigoriev I.V."/>
            <person name="U'Ren J.M."/>
        </authorList>
    </citation>
    <scope>NUCLEOTIDE SEQUENCE [LARGE SCALE GENOMIC DNA]</scope>
    <source>
        <strain evidence="1 2">ER1909</strain>
    </source>
</reference>
<organism evidence="1 2">
    <name type="scientific">Hypoxylon rubiginosum</name>
    <dbReference type="NCBI Taxonomy" id="110542"/>
    <lineage>
        <taxon>Eukaryota</taxon>
        <taxon>Fungi</taxon>
        <taxon>Dikarya</taxon>
        <taxon>Ascomycota</taxon>
        <taxon>Pezizomycotina</taxon>
        <taxon>Sordariomycetes</taxon>
        <taxon>Xylariomycetidae</taxon>
        <taxon>Xylariales</taxon>
        <taxon>Hypoxylaceae</taxon>
        <taxon>Hypoxylon</taxon>
    </lineage>
</organism>